<gene>
    <name evidence="1" type="ORF">SV7mr_44980</name>
</gene>
<keyword evidence="2" id="KW-1185">Reference proteome</keyword>
<accession>A0A517T0Q0</accession>
<evidence type="ECO:0000313" key="1">
    <source>
        <dbReference type="EMBL" id="QDT61957.1"/>
    </source>
</evidence>
<dbReference type="EMBL" id="CP036272">
    <property type="protein sequence ID" value="QDT61957.1"/>
    <property type="molecule type" value="Genomic_DNA"/>
</dbReference>
<name>A0A517T0Q0_9BACT</name>
<dbReference type="Proteomes" id="UP000315003">
    <property type="component" value="Chromosome"/>
</dbReference>
<proteinExistence type="predicted"/>
<sequence>MIDVNQKPVHLNSTALKIFESGGAEAENPRDCGPKVGCDFSGACKHGTLRTQSRFDEIAIAQRKPGETQHQPKCKHVQSRKPNSLKQTLLWSGILLWIACAPTSVWSQPPPESAEAWRHNRLSALTQRLAGETTASGRAEILARRNWLTDWKPGQMQSVRAEQSKRDQLQEEPRLRKLPRPAGFAANDWLQAIELQTRLLAIDTRELRKENLQRTIPLANELDGLLSRKLSPELQTLETEAGWSLAFTRYRLTRALAYRELPDVIDRWPIQHQQRYESQLQAAYQRLIEITKKQRHEFILIDDRMLRRAGDRGRALELLEANRDYIDAKWYIKKRRDLLKELGWDAPHQEAARLYEPYDD</sequence>
<reference evidence="1 2" key="1">
    <citation type="submission" date="2019-02" db="EMBL/GenBank/DDBJ databases">
        <title>Deep-cultivation of Planctomycetes and their phenomic and genomic characterization uncovers novel biology.</title>
        <authorList>
            <person name="Wiegand S."/>
            <person name="Jogler M."/>
            <person name="Boedeker C."/>
            <person name="Pinto D."/>
            <person name="Vollmers J."/>
            <person name="Rivas-Marin E."/>
            <person name="Kohn T."/>
            <person name="Peeters S.H."/>
            <person name="Heuer A."/>
            <person name="Rast P."/>
            <person name="Oberbeckmann S."/>
            <person name="Bunk B."/>
            <person name="Jeske O."/>
            <person name="Meyerdierks A."/>
            <person name="Storesund J.E."/>
            <person name="Kallscheuer N."/>
            <person name="Luecker S."/>
            <person name="Lage O.M."/>
            <person name="Pohl T."/>
            <person name="Merkel B.J."/>
            <person name="Hornburger P."/>
            <person name="Mueller R.-W."/>
            <person name="Bruemmer F."/>
            <person name="Labrenz M."/>
            <person name="Spormann A.M."/>
            <person name="Op den Camp H."/>
            <person name="Overmann J."/>
            <person name="Amann R."/>
            <person name="Jetten M.S.M."/>
            <person name="Mascher T."/>
            <person name="Medema M.H."/>
            <person name="Devos D.P."/>
            <person name="Kaster A.-K."/>
            <person name="Ovreas L."/>
            <person name="Rohde M."/>
            <person name="Galperin M.Y."/>
            <person name="Jogler C."/>
        </authorList>
    </citation>
    <scope>NUCLEOTIDE SEQUENCE [LARGE SCALE GENOMIC DNA]</scope>
    <source>
        <strain evidence="1 2">SV_7m_r</strain>
    </source>
</reference>
<organism evidence="1 2">
    <name type="scientific">Stieleria bergensis</name>
    <dbReference type="NCBI Taxonomy" id="2528025"/>
    <lineage>
        <taxon>Bacteria</taxon>
        <taxon>Pseudomonadati</taxon>
        <taxon>Planctomycetota</taxon>
        <taxon>Planctomycetia</taxon>
        <taxon>Pirellulales</taxon>
        <taxon>Pirellulaceae</taxon>
        <taxon>Stieleria</taxon>
    </lineage>
</organism>
<dbReference type="AlphaFoldDB" id="A0A517T0Q0"/>
<evidence type="ECO:0000313" key="2">
    <source>
        <dbReference type="Proteomes" id="UP000315003"/>
    </source>
</evidence>
<protein>
    <submittedName>
        <fullName evidence="1">Uncharacterized protein</fullName>
    </submittedName>
</protein>